<dbReference type="AlphaFoldDB" id="A0A0C9XLG1"/>
<sequence length="132" mass="14984">MAPVDGEKASKGGVEVLLFDVPYGVPWMAPAIDINCHRQYMHFHLDIMSFTLLCTLLAIHINDGAATRAKSVQVHFDLHWIHLEKMRYVVGQSIGLVTVRLRSLWDTYMWRFNLMPLVFPRCSAARCLAGIA</sequence>
<keyword evidence="2" id="KW-1185">Reference proteome</keyword>
<accession>A0A0C9XLG1</accession>
<reference evidence="1 2" key="1">
    <citation type="submission" date="2014-04" db="EMBL/GenBank/DDBJ databases">
        <authorList>
            <consortium name="DOE Joint Genome Institute"/>
            <person name="Kuo A."/>
            <person name="Kohler A."/>
            <person name="Costa M.D."/>
            <person name="Nagy L.G."/>
            <person name="Floudas D."/>
            <person name="Copeland A."/>
            <person name="Barry K.W."/>
            <person name="Cichocki N."/>
            <person name="Veneault-Fourrey C."/>
            <person name="LaButti K."/>
            <person name="Lindquist E.A."/>
            <person name="Lipzen A."/>
            <person name="Lundell T."/>
            <person name="Morin E."/>
            <person name="Murat C."/>
            <person name="Sun H."/>
            <person name="Tunlid A."/>
            <person name="Henrissat B."/>
            <person name="Grigoriev I.V."/>
            <person name="Hibbett D.S."/>
            <person name="Martin F."/>
            <person name="Nordberg H.P."/>
            <person name="Cantor M.N."/>
            <person name="Hua S.X."/>
        </authorList>
    </citation>
    <scope>NUCLEOTIDE SEQUENCE [LARGE SCALE GENOMIC DNA]</scope>
    <source>
        <strain evidence="1 2">441</strain>
    </source>
</reference>
<name>A0A0C9XLG1_9AGAM</name>
<proteinExistence type="predicted"/>
<organism evidence="1 2">
    <name type="scientific">Pisolithus microcarpus 441</name>
    <dbReference type="NCBI Taxonomy" id="765257"/>
    <lineage>
        <taxon>Eukaryota</taxon>
        <taxon>Fungi</taxon>
        <taxon>Dikarya</taxon>
        <taxon>Basidiomycota</taxon>
        <taxon>Agaricomycotina</taxon>
        <taxon>Agaricomycetes</taxon>
        <taxon>Agaricomycetidae</taxon>
        <taxon>Boletales</taxon>
        <taxon>Sclerodermatineae</taxon>
        <taxon>Pisolithaceae</taxon>
        <taxon>Pisolithus</taxon>
    </lineage>
</organism>
<protein>
    <submittedName>
        <fullName evidence="1">Uncharacterized protein</fullName>
    </submittedName>
</protein>
<dbReference type="EMBL" id="KN834016">
    <property type="protein sequence ID" value="KIK13165.1"/>
    <property type="molecule type" value="Genomic_DNA"/>
</dbReference>
<evidence type="ECO:0000313" key="1">
    <source>
        <dbReference type="EMBL" id="KIK13165.1"/>
    </source>
</evidence>
<gene>
    <name evidence="1" type="ORF">PISMIDRAFT_688967</name>
</gene>
<reference evidence="2" key="2">
    <citation type="submission" date="2015-01" db="EMBL/GenBank/DDBJ databases">
        <title>Evolutionary Origins and Diversification of the Mycorrhizal Mutualists.</title>
        <authorList>
            <consortium name="DOE Joint Genome Institute"/>
            <consortium name="Mycorrhizal Genomics Consortium"/>
            <person name="Kohler A."/>
            <person name="Kuo A."/>
            <person name="Nagy L.G."/>
            <person name="Floudas D."/>
            <person name="Copeland A."/>
            <person name="Barry K.W."/>
            <person name="Cichocki N."/>
            <person name="Veneault-Fourrey C."/>
            <person name="LaButti K."/>
            <person name="Lindquist E.A."/>
            <person name="Lipzen A."/>
            <person name="Lundell T."/>
            <person name="Morin E."/>
            <person name="Murat C."/>
            <person name="Riley R."/>
            <person name="Ohm R."/>
            <person name="Sun H."/>
            <person name="Tunlid A."/>
            <person name="Henrissat B."/>
            <person name="Grigoriev I.V."/>
            <person name="Hibbett D.S."/>
            <person name="Martin F."/>
        </authorList>
    </citation>
    <scope>NUCLEOTIDE SEQUENCE [LARGE SCALE GENOMIC DNA]</scope>
    <source>
        <strain evidence="2">441</strain>
    </source>
</reference>
<dbReference type="Proteomes" id="UP000054018">
    <property type="component" value="Unassembled WGS sequence"/>
</dbReference>
<evidence type="ECO:0000313" key="2">
    <source>
        <dbReference type="Proteomes" id="UP000054018"/>
    </source>
</evidence>
<dbReference type="HOGENOM" id="CLU_158125_0_0_1"/>